<evidence type="ECO:0000256" key="4">
    <source>
        <dbReference type="ARBA" id="ARBA00022840"/>
    </source>
</evidence>
<protein>
    <submittedName>
        <fullName evidence="6">Sugar ABC transporter ATP-binding protein</fullName>
    </submittedName>
</protein>
<comment type="caution">
    <text evidence="6">The sequence shown here is derived from an EMBL/GenBank/DDBJ whole genome shotgun (WGS) entry which is preliminary data.</text>
</comment>
<dbReference type="CDD" id="cd03215">
    <property type="entry name" value="ABC_Carb_Monos_II"/>
    <property type="match status" value="1"/>
</dbReference>
<dbReference type="Pfam" id="PF00005">
    <property type="entry name" value="ABC_tran"/>
    <property type="match status" value="2"/>
</dbReference>
<dbReference type="InterPro" id="IPR017871">
    <property type="entry name" value="ABC_transporter-like_CS"/>
</dbReference>
<dbReference type="CDD" id="cd03216">
    <property type="entry name" value="ABC_Carb_Monos_I"/>
    <property type="match status" value="1"/>
</dbReference>
<feature type="domain" description="ABC transporter" evidence="5">
    <location>
        <begin position="12"/>
        <end position="247"/>
    </location>
</feature>
<dbReference type="EMBL" id="SDPN01000026">
    <property type="protein sequence ID" value="RXZ68634.1"/>
    <property type="molecule type" value="Genomic_DNA"/>
</dbReference>
<dbReference type="PROSITE" id="PS00211">
    <property type="entry name" value="ABC_TRANSPORTER_1"/>
    <property type="match status" value="1"/>
</dbReference>
<dbReference type="InterPro" id="IPR003593">
    <property type="entry name" value="AAA+_ATPase"/>
</dbReference>
<dbReference type="SMART" id="SM00382">
    <property type="entry name" value="AAA"/>
    <property type="match status" value="2"/>
</dbReference>
<dbReference type="InterPro" id="IPR027417">
    <property type="entry name" value="P-loop_NTPase"/>
</dbReference>
<dbReference type="PROSITE" id="PS50893">
    <property type="entry name" value="ABC_TRANSPORTER_2"/>
    <property type="match status" value="2"/>
</dbReference>
<dbReference type="GO" id="GO:0005524">
    <property type="term" value="F:ATP binding"/>
    <property type="evidence" value="ECO:0007669"/>
    <property type="project" value="UniProtKB-KW"/>
</dbReference>
<evidence type="ECO:0000256" key="2">
    <source>
        <dbReference type="ARBA" id="ARBA00022737"/>
    </source>
</evidence>
<keyword evidence="4 6" id="KW-0067">ATP-binding</keyword>
<keyword evidence="2" id="KW-0677">Repeat</keyword>
<accession>A0A4Q2KT22</accession>
<sequence length="508" mass="53952">MSASTEQPEIIAQAIGVTRSYPGVIALDNVDFEVGRGEVRALLGQNGAGKSTLIRLLSGVDVPSSGTILIAGTDLGSEGVHGAADRGVATCYQELSLVADLTVAENFFLGKWPRGRFGIDTKAMATRAAEALASLGATIDPNAITGTLTLAQQQIVEIARALQDDPKLLILDEPTSALASAEVALVLETVRRVAAKGVAVIYVSHRMDEIRQIAASATVMRNGKVVKTLSLGESDTATIIRLMIGTDPENQRPQAVDHEPGPVVLEARELAIPPKVTDVSFQLRAGEILGLAGLLGSGRTELLRAIAGFERLGGGDILVDGETIAPVTPRRMRRAGIAMTPEDRKREGALMNLGIDENIVMSDYRSVSRSGVLSVSLMRDASEALARRLSIKAHDLAQPISTMSGGNQQKAVIARWLHADADILLLDEPTRGVDVEAKAQIYAIMRAVADEGKAVVFVSSELEELPLCCDRVLVLRDGSIQREFVAPHITLSDLLEASMASHSTQEAS</sequence>
<dbReference type="AlphaFoldDB" id="A0A4Q2KT22"/>
<organism evidence="6 7">
    <name type="scientific">Agromyces albus</name>
    <dbReference type="NCBI Taxonomy" id="205332"/>
    <lineage>
        <taxon>Bacteria</taxon>
        <taxon>Bacillati</taxon>
        <taxon>Actinomycetota</taxon>
        <taxon>Actinomycetes</taxon>
        <taxon>Micrococcales</taxon>
        <taxon>Microbacteriaceae</taxon>
        <taxon>Agromyces</taxon>
    </lineage>
</organism>
<dbReference type="InterPro" id="IPR050107">
    <property type="entry name" value="ABC_carbohydrate_import_ATPase"/>
</dbReference>
<feature type="domain" description="ABC transporter" evidence="5">
    <location>
        <begin position="251"/>
        <end position="502"/>
    </location>
</feature>
<proteinExistence type="predicted"/>
<evidence type="ECO:0000256" key="1">
    <source>
        <dbReference type="ARBA" id="ARBA00022448"/>
    </source>
</evidence>
<evidence type="ECO:0000259" key="5">
    <source>
        <dbReference type="PROSITE" id="PS50893"/>
    </source>
</evidence>
<dbReference type="InterPro" id="IPR003439">
    <property type="entry name" value="ABC_transporter-like_ATP-bd"/>
</dbReference>
<keyword evidence="7" id="KW-1185">Reference proteome</keyword>
<dbReference type="SUPFAM" id="SSF52540">
    <property type="entry name" value="P-loop containing nucleoside triphosphate hydrolases"/>
    <property type="match status" value="2"/>
</dbReference>
<dbReference type="RefSeq" id="WP_129521424.1">
    <property type="nucleotide sequence ID" value="NZ_SDPN01000026.1"/>
</dbReference>
<dbReference type="PANTHER" id="PTHR43790:SF9">
    <property type="entry name" value="GALACTOFURANOSE TRANSPORTER ATP-BINDING PROTEIN YTFR"/>
    <property type="match status" value="1"/>
</dbReference>
<keyword evidence="1" id="KW-0813">Transport</keyword>
<gene>
    <name evidence="6" type="ORF">ESP51_13535</name>
</gene>
<name>A0A4Q2KT22_9MICO</name>
<evidence type="ECO:0000313" key="6">
    <source>
        <dbReference type="EMBL" id="RXZ68634.1"/>
    </source>
</evidence>
<keyword evidence="3" id="KW-0547">Nucleotide-binding</keyword>
<evidence type="ECO:0000313" key="7">
    <source>
        <dbReference type="Proteomes" id="UP000293865"/>
    </source>
</evidence>
<dbReference type="Proteomes" id="UP000293865">
    <property type="component" value="Unassembled WGS sequence"/>
</dbReference>
<dbReference type="GO" id="GO:0016887">
    <property type="term" value="F:ATP hydrolysis activity"/>
    <property type="evidence" value="ECO:0007669"/>
    <property type="project" value="InterPro"/>
</dbReference>
<reference evidence="6 7" key="1">
    <citation type="submission" date="2019-01" db="EMBL/GenBank/DDBJ databases">
        <title>Agromyces.</title>
        <authorList>
            <person name="Li J."/>
        </authorList>
    </citation>
    <scope>NUCLEOTIDE SEQUENCE [LARGE SCALE GENOMIC DNA]</scope>
    <source>
        <strain evidence="6 7">DSM 15934</strain>
    </source>
</reference>
<dbReference type="PANTHER" id="PTHR43790">
    <property type="entry name" value="CARBOHYDRATE TRANSPORT ATP-BINDING PROTEIN MG119-RELATED"/>
    <property type="match status" value="1"/>
</dbReference>
<dbReference type="Gene3D" id="3.40.50.300">
    <property type="entry name" value="P-loop containing nucleotide triphosphate hydrolases"/>
    <property type="match status" value="2"/>
</dbReference>
<dbReference type="OrthoDB" id="39350at2"/>
<evidence type="ECO:0000256" key="3">
    <source>
        <dbReference type="ARBA" id="ARBA00022741"/>
    </source>
</evidence>